<protein>
    <submittedName>
        <fullName evidence="2">Uncharacterized protein</fullName>
    </submittedName>
</protein>
<dbReference type="EMBL" id="JAWDJX010000011">
    <property type="protein sequence ID" value="KAK3054762.1"/>
    <property type="molecule type" value="Genomic_DNA"/>
</dbReference>
<feature type="compositionally biased region" description="Pro residues" evidence="1">
    <location>
        <begin position="224"/>
        <end position="239"/>
    </location>
</feature>
<dbReference type="AlphaFoldDB" id="A0AAJ0DIU3"/>
<accession>A0AAJ0DIU3</accession>
<proteinExistence type="predicted"/>
<dbReference type="Proteomes" id="UP001271007">
    <property type="component" value="Unassembled WGS sequence"/>
</dbReference>
<evidence type="ECO:0000313" key="3">
    <source>
        <dbReference type="Proteomes" id="UP001271007"/>
    </source>
</evidence>
<keyword evidence="3" id="KW-1185">Reference proteome</keyword>
<feature type="region of interest" description="Disordered" evidence="1">
    <location>
        <begin position="199"/>
        <end position="248"/>
    </location>
</feature>
<evidence type="ECO:0000256" key="1">
    <source>
        <dbReference type="SAM" id="MobiDB-lite"/>
    </source>
</evidence>
<sequence>MCPPSRPSPDQFDNDPRVQQHFSTTPQLTPLAPDHFHAERAQLIQTKLGSLYDKHGLQPSRFYGLYYFGTRAQLTCSNCDRIMLVVLELTHEDIQKWREFDAEVRQVLRDHKPNECTEFCVRYYERPGSARTRPTPPRLHIPPTEGHLNGIPRAPVLQNRVPTWAPGDGISTYRPRSPSPVPDELSRWVERTRFGYYDAPASPVAPPYSPLTPTGPSHLSINPIPSPPPAPRSPSPQPARNPSDAHNNRDIMLRATPLARSVREAHVAVERHVANPPLQNPTLRPVPNGITLEVGTPLIDGTLLTESTPLYHGMQLADGTALLDGMELLDGTVLERYEPSSTEAAERLGLEDLAWARAYICGILRRVPRVVHGMFNSYEVVPQGSRIGL</sequence>
<feature type="region of interest" description="Disordered" evidence="1">
    <location>
        <begin position="131"/>
        <end position="152"/>
    </location>
</feature>
<organism evidence="2 3">
    <name type="scientific">Extremus antarcticus</name>
    <dbReference type="NCBI Taxonomy" id="702011"/>
    <lineage>
        <taxon>Eukaryota</taxon>
        <taxon>Fungi</taxon>
        <taxon>Dikarya</taxon>
        <taxon>Ascomycota</taxon>
        <taxon>Pezizomycotina</taxon>
        <taxon>Dothideomycetes</taxon>
        <taxon>Dothideomycetidae</taxon>
        <taxon>Mycosphaerellales</taxon>
        <taxon>Extremaceae</taxon>
        <taxon>Extremus</taxon>
    </lineage>
</organism>
<gene>
    <name evidence="2" type="ORF">LTR09_004491</name>
</gene>
<evidence type="ECO:0000313" key="2">
    <source>
        <dbReference type="EMBL" id="KAK3054762.1"/>
    </source>
</evidence>
<name>A0AAJ0DIU3_9PEZI</name>
<comment type="caution">
    <text evidence="2">The sequence shown here is derived from an EMBL/GenBank/DDBJ whole genome shotgun (WGS) entry which is preliminary data.</text>
</comment>
<reference evidence="2" key="1">
    <citation type="submission" date="2023-04" db="EMBL/GenBank/DDBJ databases">
        <title>Black Yeasts Isolated from many extreme environments.</title>
        <authorList>
            <person name="Coleine C."/>
            <person name="Stajich J.E."/>
            <person name="Selbmann L."/>
        </authorList>
    </citation>
    <scope>NUCLEOTIDE SEQUENCE</scope>
    <source>
        <strain evidence="2">CCFEE 5312</strain>
    </source>
</reference>